<dbReference type="Gene3D" id="1.10.10.10">
    <property type="entry name" value="Winged helix-like DNA-binding domain superfamily/Winged helix DNA-binding domain"/>
    <property type="match status" value="1"/>
</dbReference>
<organism evidence="3 4">
    <name type="scientific">Pseudaminobacter salicylatoxidans</name>
    <dbReference type="NCBI Taxonomy" id="93369"/>
    <lineage>
        <taxon>Bacteria</taxon>
        <taxon>Pseudomonadati</taxon>
        <taxon>Pseudomonadota</taxon>
        <taxon>Alphaproteobacteria</taxon>
        <taxon>Hyphomicrobiales</taxon>
        <taxon>Phyllobacteriaceae</taxon>
        <taxon>Pseudaminobacter</taxon>
    </lineage>
</organism>
<dbReference type="InterPro" id="IPR000281">
    <property type="entry name" value="HTH_RpiR"/>
</dbReference>
<dbReference type="SUPFAM" id="SSF46689">
    <property type="entry name" value="Homeodomain-like"/>
    <property type="match status" value="1"/>
</dbReference>
<dbReference type="GO" id="GO:0097367">
    <property type="term" value="F:carbohydrate derivative binding"/>
    <property type="evidence" value="ECO:0007669"/>
    <property type="project" value="InterPro"/>
</dbReference>
<dbReference type="InterPro" id="IPR047640">
    <property type="entry name" value="RpiR-like"/>
</dbReference>
<dbReference type="Gene3D" id="3.40.50.10490">
    <property type="entry name" value="Glucose-6-phosphate isomerase like protein, domain 1"/>
    <property type="match status" value="1"/>
</dbReference>
<dbReference type="RefSeq" id="WP_109611328.1">
    <property type="nucleotide sequence ID" value="NZ_QGGG01000001.1"/>
</dbReference>
<keyword evidence="4" id="KW-1185">Reference proteome</keyword>
<dbReference type="EMBL" id="QGGG01000001">
    <property type="protein sequence ID" value="PWJ86328.1"/>
    <property type="molecule type" value="Genomic_DNA"/>
</dbReference>
<dbReference type="PANTHER" id="PTHR30514:SF18">
    <property type="entry name" value="RPIR-FAMILY TRANSCRIPTIONAL REGULATOR"/>
    <property type="match status" value="1"/>
</dbReference>
<sequence length="304" mass="33253">MTKSIEQRIFDIYETLSPSERQLADVLLEHQQNMASYTALELSAMANVSNATAARLVRKLGYKSVNDARRQVRTAQHWGSPLERLEETPDPNTAAASMTQMTHSDAANLKMTDENLNAADLARAVGILHSSRRVWVWGVRHGFGLAHLAKHYLSFALSDVQVIPSGSGLSDDFAAFRPGDALLVFAFRRRPTSLAALLAEARKIGLQIIMVADTSAARNTRDVDVVLRCWCNSPAVFTSLTAGVTVINYLSWALLEAVGQKGIERLQAMEHMLMVTDDIGSAKAPRSPKKGNGGARNGNPDERK</sequence>
<feature type="region of interest" description="Disordered" evidence="1">
    <location>
        <begin position="280"/>
        <end position="304"/>
    </location>
</feature>
<evidence type="ECO:0000313" key="4">
    <source>
        <dbReference type="Proteomes" id="UP000245396"/>
    </source>
</evidence>
<dbReference type="Pfam" id="PF01418">
    <property type="entry name" value="HTH_6"/>
    <property type="match status" value="1"/>
</dbReference>
<evidence type="ECO:0000256" key="1">
    <source>
        <dbReference type="SAM" id="MobiDB-lite"/>
    </source>
</evidence>
<dbReference type="AlphaFoldDB" id="A0A316CA02"/>
<dbReference type="PROSITE" id="PS51071">
    <property type="entry name" value="HTH_RPIR"/>
    <property type="match status" value="1"/>
</dbReference>
<dbReference type="InterPro" id="IPR035472">
    <property type="entry name" value="RpiR-like_SIS"/>
</dbReference>
<dbReference type="CDD" id="cd05013">
    <property type="entry name" value="SIS_RpiR"/>
    <property type="match status" value="1"/>
</dbReference>
<proteinExistence type="predicted"/>
<name>A0A316CA02_PSESE</name>
<reference evidence="3 4" key="1">
    <citation type="submission" date="2018-05" db="EMBL/GenBank/DDBJ databases">
        <title>Genomic Encyclopedia of Type Strains, Phase IV (KMG-IV): sequencing the most valuable type-strain genomes for metagenomic binning, comparative biology and taxonomic classification.</title>
        <authorList>
            <person name="Goeker M."/>
        </authorList>
    </citation>
    <scope>NUCLEOTIDE SEQUENCE [LARGE SCALE GENOMIC DNA]</scope>
    <source>
        <strain evidence="3 4">DSM 6986</strain>
    </source>
</reference>
<dbReference type="Proteomes" id="UP000245396">
    <property type="component" value="Unassembled WGS sequence"/>
</dbReference>
<accession>A0A316CA02</accession>
<dbReference type="SUPFAM" id="SSF53697">
    <property type="entry name" value="SIS domain"/>
    <property type="match status" value="1"/>
</dbReference>
<dbReference type="GO" id="GO:0003677">
    <property type="term" value="F:DNA binding"/>
    <property type="evidence" value="ECO:0007669"/>
    <property type="project" value="InterPro"/>
</dbReference>
<protein>
    <submittedName>
        <fullName evidence="3">RpiR family transcriptional regulator</fullName>
    </submittedName>
</protein>
<dbReference type="InterPro" id="IPR036388">
    <property type="entry name" value="WH-like_DNA-bd_sf"/>
</dbReference>
<dbReference type="InterPro" id="IPR009057">
    <property type="entry name" value="Homeodomain-like_sf"/>
</dbReference>
<dbReference type="GO" id="GO:0003700">
    <property type="term" value="F:DNA-binding transcription factor activity"/>
    <property type="evidence" value="ECO:0007669"/>
    <property type="project" value="InterPro"/>
</dbReference>
<dbReference type="STRING" id="1192868.GCA_000304395_04208"/>
<dbReference type="InterPro" id="IPR046348">
    <property type="entry name" value="SIS_dom_sf"/>
</dbReference>
<gene>
    <name evidence="3" type="ORF">C7441_101208</name>
</gene>
<feature type="domain" description="HTH rpiR-type" evidence="2">
    <location>
        <begin position="3"/>
        <end position="79"/>
    </location>
</feature>
<evidence type="ECO:0000313" key="3">
    <source>
        <dbReference type="EMBL" id="PWJ86328.1"/>
    </source>
</evidence>
<comment type="caution">
    <text evidence="3">The sequence shown here is derived from an EMBL/GenBank/DDBJ whole genome shotgun (WGS) entry which is preliminary data.</text>
</comment>
<dbReference type="PANTHER" id="PTHR30514">
    <property type="entry name" value="GLUCOKINASE"/>
    <property type="match status" value="1"/>
</dbReference>
<dbReference type="GO" id="GO:1901135">
    <property type="term" value="P:carbohydrate derivative metabolic process"/>
    <property type="evidence" value="ECO:0007669"/>
    <property type="project" value="InterPro"/>
</dbReference>
<dbReference type="OrthoDB" id="8582409at2"/>
<evidence type="ECO:0000259" key="2">
    <source>
        <dbReference type="PROSITE" id="PS51071"/>
    </source>
</evidence>